<dbReference type="EMBL" id="VORY01000024">
    <property type="protein sequence ID" value="TXD92204.1"/>
    <property type="molecule type" value="Genomic_DNA"/>
</dbReference>
<dbReference type="PROSITE" id="PS51257">
    <property type="entry name" value="PROKAR_LIPOPROTEIN"/>
    <property type="match status" value="1"/>
</dbReference>
<gene>
    <name evidence="3" type="ORF">ES724_14425</name>
</gene>
<dbReference type="RefSeq" id="WP_146934140.1">
    <property type="nucleotide sequence ID" value="NZ_CBCSHZ010000009.1"/>
</dbReference>
<comment type="caution">
    <text evidence="3">The sequence shown here is derived from an EMBL/GenBank/DDBJ whole genome shotgun (WGS) entry which is preliminary data.</text>
</comment>
<proteinExistence type="predicted"/>
<keyword evidence="1" id="KW-0732">Signal</keyword>
<feature type="chain" id="PRO_5022732203" evidence="1">
    <location>
        <begin position="21"/>
        <end position="173"/>
    </location>
</feature>
<dbReference type="Pfam" id="PF13590">
    <property type="entry name" value="DUF4136"/>
    <property type="match status" value="1"/>
</dbReference>
<dbReference type="Proteomes" id="UP000321367">
    <property type="component" value="Unassembled WGS sequence"/>
</dbReference>
<accession>A0A5C6ZNQ6</accession>
<protein>
    <submittedName>
        <fullName evidence="3">DUF4136 domain-containing protein</fullName>
    </submittedName>
</protein>
<keyword evidence="4" id="KW-1185">Reference proteome</keyword>
<dbReference type="OrthoDB" id="1430233at2"/>
<name>A0A5C6ZNQ6_9FLAO</name>
<feature type="signal peptide" evidence="1">
    <location>
        <begin position="1"/>
        <end position="20"/>
    </location>
</feature>
<evidence type="ECO:0000313" key="4">
    <source>
        <dbReference type="Proteomes" id="UP000321367"/>
    </source>
</evidence>
<dbReference type="AlphaFoldDB" id="A0A5C6ZNQ6"/>
<dbReference type="InterPro" id="IPR025411">
    <property type="entry name" value="DUF4136"/>
</dbReference>
<evidence type="ECO:0000259" key="2">
    <source>
        <dbReference type="Pfam" id="PF13590"/>
    </source>
</evidence>
<sequence length="173" mass="19428">MKNFKYLLLVLIVTSCNAPRATYDYDQNMEFNYITTYQIYPDLKSNLSQLDEQRMLTVLDSEMNKIGFSSSESPDVYLNFYSTSYEEPSRNNIGIGVGGTGRNVGVGVSGGIPLGGSNTYLRVTFDLINVKTDSLIWQAILESPFDRNGSPVERENQLRVMVQKALKGYPPNK</sequence>
<organism evidence="3 4">
    <name type="scientific">Gillisia hiemivivida</name>
    <dbReference type="NCBI Taxonomy" id="291190"/>
    <lineage>
        <taxon>Bacteria</taxon>
        <taxon>Pseudomonadati</taxon>
        <taxon>Bacteroidota</taxon>
        <taxon>Flavobacteriia</taxon>
        <taxon>Flavobacteriales</taxon>
        <taxon>Flavobacteriaceae</taxon>
        <taxon>Gillisia</taxon>
    </lineage>
</organism>
<dbReference type="Gene3D" id="3.30.160.670">
    <property type="match status" value="1"/>
</dbReference>
<evidence type="ECO:0000313" key="3">
    <source>
        <dbReference type="EMBL" id="TXD92204.1"/>
    </source>
</evidence>
<feature type="domain" description="DUF4136" evidence="2">
    <location>
        <begin position="23"/>
        <end position="171"/>
    </location>
</feature>
<reference evidence="3 4" key="1">
    <citation type="submission" date="2019-08" db="EMBL/GenBank/DDBJ databases">
        <title>Genome sequence of Gillisia hiemivivida IC154 (type strain).</title>
        <authorList>
            <person name="Bowman J.P."/>
        </authorList>
    </citation>
    <scope>NUCLEOTIDE SEQUENCE [LARGE SCALE GENOMIC DNA]</scope>
    <source>
        <strain evidence="3 4">IC154</strain>
    </source>
</reference>
<evidence type="ECO:0000256" key="1">
    <source>
        <dbReference type="SAM" id="SignalP"/>
    </source>
</evidence>